<dbReference type="KEGG" id="soy:115875130"/>
<dbReference type="AlphaFoldDB" id="A0A6J2X5U5"/>
<evidence type="ECO:0000256" key="1">
    <source>
        <dbReference type="ARBA" id="ARBA00023033"/>
    </source>
</evidence>
<feature type="transmembrane region" description="Helical" evidence="2">
    <location>
        <begin position="6"/>
        <end position="24"/>
    </location>
</feature>
<dbReference type="GO" id="GO:0005506">
    <property type="term" value="F:iron ion binding"/>
    <property type="evidence" value="ECO:0007669"/>
    <property type="project" value="InterPro"/>
</dbReference>
<dbReference type="RefSeq" id="XP_030746385.1">
    <property type="nucleotide sequence ID" value="XM_030890525.1"/>
</dbReference>
<dbReference type="InParanoid" id="A0A6J2X5U5"/>
<protein>
    <submittedName>
        <fullName evidence="4">Probable cytochrome P450 313a1</fullName>
    </submittedName>
</protein>
<dbReference type="InterPro" id="IPR036396">
    <property type="entry name" value="Cyt_P450_sf"/>
</dbReference>
<dbReference type="Proteomes" id="UP000504635">
    <property type="component" value="Unplaced"/>
</dbReference>
<keyword evidence="1" id="KW-0560">Oxidoreductase</keyword>
<organism evidence="3 4">
    <name type="scientific">Sitophilus oryzae</name>
    <name type="common">Rice weevil</name>
    <name type="synonym">Curculio oryzae</name>
    <dbReference type="NCBI Taxonomy" id="7048"/>
    <lineage>
        <taxon>Eukaryota</taxon>
        <taxon>Metazoa</taxon>
        <taxon>Ecdysozoa</taxon>
        <taxon>Arthropoda</taxon>
        <taxon>Hexapoda</taxon>
        <taxon>Insecta</taxon>
        <taxon>Pterygota</taxon>
        <taxon>Neoptera</taxon>
        <taxon>Endopterygota</taxon>
        <taxon>Coleoptera</taxon>
        <taxon>Polyphaga</taxon>
        <taxon>Cucujiformia</taxon>
        <taxon>Curculionidae</taxon>
        <taxon>Dryophthorinae</taxon>
        <taxon>Sitophilus</taxon>
    </lineage>
</organism>
<evidence type="ECO:0000313" key="4">
    <source>
        <dbReference type="RefSeq" id="XP_030746385.1"/>
    </source>
</evidence>
<evidence type="ECO:0000313" key="3">
    <source>
        <dbReference type="Proteomes" id="UP000504635"/>
    </source>
</evidence>
<keyword evidence="2" id="KW-1133">Transmembrane helix</keyword>
<proteinExistence type="predicted"/>
<keyword evidence="1" id="KW-0503">Monooxygenase</keyword>
<accession>A0A6J2X5U5</accession>
<gene>
    <name evidence="4" type="primary">LOC115875130</name>
</gene>
<keyword evidence="2" id="KW-0812">Transmembrane</keyword>
<name>A0A6J2X5U5_SITOR</name>
<dbReference type="GO" id="GO:0016705">
    <property type="term" value="F:oxidoreductase activity, acting on paired donors, with incorporation or reduction of molecular oxygen"/>
    <property type="evidence" value="ECO:0007669"/>
    <property type="project" value="InterPro"/>
</dbReference>
<keyword evidence="2" id="KW-0472">Membrane</keyword>
<dbReference type="SUPFAM" id="SSF48264">
    <property type="entry name" value="Cytochrome P450"/>
    <property type="match status" value="1"/>
</dbReference>
<dbReference type="GO" id="GO:0004497">
    <property type="term" value="F:monooxygenase activity"/>
    <property type="evidence" value="ECO:0007669"/>
    <property type="project" value="UniProtKB-KW"/>
</dbReference>
<dbReference type="GeneID" id="115875130"/>
<evidence type="ECO:0000256" key="2">
    <source>
        <dbReference type="SAM" id="Phobius"/>
    </source>
</evidence>
<dbReference type="OrthoDB" id="1470350at2759"/>
<reference evidence="4" key="1">
    <citation type="submission" date="2025-08" db="UniProtKB">
        <authorList>
            <consortium name="RefSeq"/>
        </authorList>
    </citation>
    <scope>IDENTIFICATION</scope>
    <source>
        <tissue evidence="4">Gonads</tissue>
    </source>
</reference>
<dbReference type="GO" id="GO:0020037">
    <property type="term" value="F:heme binding"/>
    <property type="evidence" value="ECO:0007669"/>
    <property type="project" value="InterPro"/>
</dbReference>
<sequence>MFVSAYVFGILITLFLLLMSYFWNKRRMYRLSLKLPGPISLPVIGNGLQLLCSPEDMYDHSLGIFRRYPSPMSFWFGPKFSIIFKDATQVEVAIRLGQEN</sequence>
<keyword evidence="3" id="KW-1185">Reference proteome</keyword>